<dbReference type="AlphaFoldDB" id="X0WA17"/>
<gene>
    <name evidence="1" type="ORF">S01H1_60541</name>
</gene>
<dbReference type="EMBL" id="BARS01039657">
    <property type="protein sequence ID" value="GAG21438.1"/>
    <property type="molecule type" value="Genomic_DNA"/>
</dbReference>
<reference evidence="1" key="1">
    <citation type="journal article" date="2014" name="Front. Microbiol.">
        <title>High frequency of phylogenetically diverse reductive dehalogenase-homologous genes in deep subseafloor sedimentary metagenomes.</title>
        <authorList>
            <person name="Kawai M."/>
            <person name="Futagami T."/>
            <person name="Toyoda A."/>
            <person name="Takaki Y."/>
            <person name="Nishi S."/>
            <person name="Hori S."/>
            <person name="Arai W."/>
            <person name="Tsubouchi T."/>
            <person name="Morono Y."/>
            <person name="Uchiyama I."/>
            <person name="Ito T."/>
            <person name="Fujiyama A."/>
            <person name="Inagaki F."/>
            <person name="Takami H."/>
        </authorList>
    </citation>
    <scope>NUCLEOTIDE SEQUENCE</scope>
    <source>
        <strain evidence="1">Expedition CK06-06</strain>
    </source>
</reference>
<sequence>MKDAIICLGQGFYETKNLENMKSRVKKAVELIKKKEAKKIIFTGGDPSKKGIA</sequence>
<organism evidence="1">
    <name type="scientific">marine sediment metagenome</name>
    <dbReference type="NCBI Taxonomy" id="412755"/>
    <lineage>
        <taxon>unclassified sequences</taxon>
        <taxon>metagenomes</taxon>
        <taxon>ecological metagenomes</taxon>
    </lineage>
</organism>
<protein>
    <submittedName>
        <fullName evidence="1">Uncharacterized protein</fullName>
    </submittedName>
</protein>
<proteinExistence type="predicted"/>
<comment type="caution">
    <text evidence="1">The sequence shown here is derived from an EMBL/GenBank/DDBJ whole genome shotgun (WGS) entry which is preliminary data.</text>
</comment>
<feature type="non-terminal residue" evidence="1">
    <location>
        <position position="53"/>
    </location>
</feature>
<accession>X0WA17</accession>
<evidence type="ECO:0000313" key="1">
    <source>
        <dbReference type="EMBL" id="GAG21438.1"/>
    </source>
</evidence>
<name>X0WA17_9ZZZZ</name>